<dbReference type="HOGENOM" id="CLU_2246354_0_0_4"/>
<sequence length="104" mass="11209">MAIKGSLKTKVGFQAAFGVREASVGIFTAPQTNRHQNNQHRQAADNGLLACGFGLGLLYPAEFAPEPENQAQSPLKQQGEGVDNQEQQVCHVGFLFSGCLCCMR</sequence>
<accession>C4GKV2</accession>
<keyword evidence="2" id="KW-1185">Reference proteome</keyword>
<dbReference type="GeneID" id="84906348"/>
<gene>
    <name evidence="1" type="ORF">GCWU000324_01608</name>
</gene>
<comment type="caution">
    <text evidence="1">The sequence shown here is derived from an EMBL/GenBank/DDBJ whole genome shotgun (WGS) entry which is preliminary data.</text>
</comment>
<dbReference type="EMBL" id="ACJW02000003">
    <property type="protein sequence ID" value="EEP67361.1"/>
    <property type="molecule type" value="Genomic_DNA"/>
</dbReference>
<dbReference type="AlphaFoldDB" id="C4GKV2"/>
<name>C4GKV2_9NEIS</name>
<dbReference type="RefSeq" id="WP_003796104.1">
    <property type="nucleotide sequence ID" value="NZ_GG665872.1"/>
</dbReference>
<proteinExistence type="predicted"/>
<reference evidence="1" key="1">
    <citation type="submission" date="2009-04" db="EMBL/GenBank/DDBJ databases">
        <authorList>
            <person name="Weinstock G."/>
            <person name="Sodergren E."/>
            <person name="Clifton S."/>
            <person name="Fulton L."/>
            <person name="Fulton B."/>
            <person name="Courtney L."/>
            <person name="Fronick C."/>
            <person name="Harrison M."/>
            <person name="Strong C."/>
            <person name="Farmer C."/>
            <person name="Delahaunty K."/>
            <person name="Markovic C."/>
            <person name="Hall O."/>
            <person name="Minx P."/>
            <person name="Tomlinson C."/>
            <person name="Mitreva M."/>
            <person name="Nelson J."/>
            <person name="Hou S."/>
            <person name="Wollam A."/>
            <person name="Pepin K.H."/>
            <person name="Johnson M."/>
            <person name="Bhonagiri V."/>
            <person name="Nash W.E."/>
            <person name="Warren W."/>
            <person name="Chinwalla A."/>
            <person name="Mardis E.R."/>
            <person name="Wilson R.K."/>
        </authorList>
    </citation>
    <scope>NUCLEOTIDE SEQUENCE [LARGE SCALE GENOMIC DNA]</scope>
    <source>
        <strain evidence="1">ATCC 51147</strain>
    </source>
</reference>
<evidence type="ECO:0000313" key="2">
    <source>
        <dbReference type="Proteomes" id="UP000003009"/>
    </source>
</evidence>
<organism evidence="1 2">
    <name type="scientific">Kingella oralis ATCC 51147</name>
    <dbReference type="NCBI Taxonomy" id="629741"/>
    <lineage>
        <taxon>Bacteria</taxon>
        <taxon>Pseudomonadati</taxon>
        <taxon>Pseudomonadota</taxon>
        <taxon>Betaproteobacteria</taxon>
        <taxon>Neisseriales</taxon>
        <taxon>Neisseriaceae</taxon>
        <taxon>Kingella</taxon>
    </lineage>
</organism>
<evidence type="ECO:0000313" key="1">
    <source>
        <dbReference type="EMBL" id="EEP67361.1"/>
    </source>
</evidence>
<protein>
    <submittedName>
        <fullName evidence="1">Uncharacterized protein</fullName>
    </submittedName>
</protein>
<dbReference type="STRING" id="629741.GCWU000324_01608"/>
<dbReference type="Proteomes" id="UP000003009">
    <property type="component" value="Unassembled WGS sequence"/>
</dbReference>